<proteinExistence type="predicted"/>
<dbReference type="AlphaFoldDB" id="A0AAW1FMF1"/>
<protein>
    <submittedName>
        <fullName evidence="1">Uncharacterized protein</fullName>
    </submittedName>
</protein>
<gene>
    <name evidence="1" type="ORF">VZT92_007255</name>
</gene>
<evidence type="ECO:0000313" key="2">
    <source>
        <dbReference type="Proteomes" id="UP001488805"/>
    </source>
</evidence>
<organism evidence="1 2">
    <name type="scientific">Zoarces viviparus</name>
    <name type="common">Viviparous eelpout</name>
    <name type="synonym">Blennius viviparus</name>
    <dbReference type="NCBI Taxonomy" id="48416"/>
    <lineage>
        <taxon>Eukaryota</taxon>
        <taxon>Metazoa</taxon>
        <taxon>Chordata</taxon>
        <taxon>Craniata</taxon>
        <taxon>Vertebrata</taxon>
        <taxon>Euteleostomi</taxon>
        <taxon>Actinopterygii</taxon>
        <taxon>Neopterygii</taxon>
        <taxon>Teleostei</taxon>
        <taxon>Neoteleostei</taxon>
        <taxon>Acanthomorphata</taxon>
        <taxon>Eupercaria</taxon>
        <taxon>Perciformes</taxon>
        <taxon>Cottioidei</taxon>
        <taxon>Zoarcales</taxon>
        <taxon>Zoarcidae</taxon>
        <taxon>Zoarcinae</taxon>
        <taxon>Zoarces</taxon>
    </lineage>
</organism>
<reference evidence="1 2" key="1">
    <citation type="journal article" date="2024" name="Genome Biol. Evol.">
        <title>Chromosome-level genome assembly of the viviparous eelpout Zoarces viviparus.</title>
        <authorList>
            <person name="Fuhrmann N."/>
            <person name="Brasseur M.V."/>
            <person name="Bakowski C.E."/>
            <person name="Podsiadlowski L."/>
            <person name="Prost S."/>
            <person name="Krehenwinkel H."/>
            <person name="Mayer C."/>
        </authorList>
    </citation>
    <scope>NUCLEOTIDE SEQUENCE [LARGE SCALE GENOMIC DNA]</scope>
    <source>
        <strain evidence="1">NO-MEL_2022_Ind0_liver</strain>
    </source>
</reference>
<comment type="caution">
    <text evidence="1">The sequence shown here is derived from an EMBL/GenBank/DDBJ whole genome shotgun (WGS) entry which is preliminary data.</text>
</comment>
<sequence>MTVQFLQRESDPVRGQLMTAHERAAVGVWRRCSDCVLQCLTLFTCRTDGRLLGQVRFSPSVTNEEGGGRSAWPFKGNDCDSILPAGSSVVDLHCFSLR</sequence>
<keyword evidence="2" id="KW-1185">Reference proteome</keyword>
<name>A0AAW1FMF1_ZOAVI</name>
<dbReference type="Proteomes" id="UP001488805">
    <property type="component" value="Unassembled WGS sequence"/>
</dbReference>
<evidence type="ECO:0000313" key="1">
    <source>
        <dbReference type="EMBL" id="KAK9534834.1"/>
    </source>
</evidence>
<dbReference type="EMBL" id="JBCEZU010000056">
    <property type="protein sequence ID" value="KAK9534834.1"/>
    <property type="molecule type" value="Genomic_DNA"/>
</dbReference>
<accession>A0AAW1FMF1</accession>